<keyword evidence="3" id="KW-1185">Reference proteome</keyword>
<dbReference type="EMBL" id="JAWWNJ010000115">
    <property type="protein sequence ID" value="KAK6991929.1"/>
    <property type="molecule type" value="Genomic_DNA"/>
</dbReference>
<comment type="caution">
    <text evidence="2">The sequence shown here is derived from an EMBL/GenBank/DDBJ whole genome shotgun (WGS) entry which is preliminary data.</text>
</comment>
<dbReference type="AlphaFoldDB" id="A0AAV9ZSZ4"/>
<dbReference type="Proteomes" id="UP001362999">
    <property type="component" value="Unassembled WGS sequence"/>
</dbReference>
<evidence type="ECO:0000256" key="1">
    <source>
        <dbReference type="SAM" id="MobiDB-lite"/>
    </source>
</evidence>
<feature type="region of interest" description="Disordered" evidence="1">
    <location>
        <begin position="195"/>
        <end position="226"/>
    </location>
</feature>
<proteinExistence type="predicted"/>
<sequence length="344" mass="38086">MRRSQKVKEENRVTASHTAFGVTHAATEAHDSLQIYYRHETLYEASSWIYPTPPPPLFPSSLRNALHTRKELLFMRICRHHTVGRQCADPFVTPECAVSVCRSVCVHFLGFLASRATSILAPHPNTLRSPTWQLPNRGNDVGGQRKMQTANAHLSVAFRPASPDVSSIGLPSHRSCLRPPPHLLLSAVVEESHALHYGSRRRKRSSHSTNTTAGTRRRTPRLDYPPAEASRITCHAGTQTPLFRAPGPAAAPSTPSGHPTLVLRLLYHTAMTRPPPHHPTGTLHNLRKKKDHALHIPSSSYTRSSSSYTPCPFSPGRANLHIAVPNFGFRKTNADGVIPGHQRR</sequence>
<evidence type="ECO:0000313" key="3">
    <source>
        <dbReference type="Proteomes" id="UP001362999"/>
    </source>
</evidence>
<reference evidence="2 3" key="1">
    <citation type="journal article" date="2024" name="J Genomics">
        <title>Draft genome sequencing and assembly of Favolaschia claudopus CIRM-BRFM 2984 isolated from oak limbs.</title>
        <authorList>
            <person name="Navarro D."/>
            <person name="Drula E."/>
            <person name="Chaduli D."/>
            <person name="Cazenave R."/>
            <person name="Ahrendt S."/>
            <person name="Wang J."/>
            <person name="Lipzen A."/>
            <person name="Daum C."/>
            <person name="Barry K."/>
            <person name="Grigoriev I.V."/>
            <person name="Favel A."/>
            <person name="Rosso M.N."/>
            <person name="Martin F."/>
        </authorList>
    </citation>
    <scope>NUCLEOTIDE SEQUENCE [LARGE SCALE GENOMIC DNA]</scope>
    <source>
        <strain evidence="2 3">CIRM-BRFM 2984</strain>
    </source>
</reference>
<name>A0AAV9ZSZ4_9AGAR</name>
<evidence type="ECO:0000313" key="2">
    <source>
        <dbReference type="EMBL" id="KAK6991929.1"/>
    </source>
</evidence>
<protein>
    <submittedName>
        <fullName evidence="2">Uncharacterized protein</fullName>
    </submittedName>
</protein>
<accession>A0AAV9ZSZ4</accession>
<gene>
    <name evidence="2" type="ORF">R3P38DRAFT_3290573</name>
</gene>
<organism evidence="2 3">
    <name type="scientific">Favolaschia claudopus</name>
    <dbReference type="NCBI Taxonomy" id="2862362"/>
    <lineage>
        <taxon>Eukaryota</taxon>
        <taxon>Fungi</taxon>
        <taxon>Dikarya</taxon>
        <taxon>Basidiomycota</taxon>
        <taxon>Agaricomycotina</taxon>
        <taxon>Agaricomycetes</taxon>
        <taxon>Agaricomycetidae</taxon>
        <taxon>Agaricales</taxon>
        <taxon>Marasmiineae</taxon>
        <taxon>Mycenaceae</taxon>
        <taxon>Favolaschia</taxon>
    </lineage>
</organism>